<keyword evidence="1" id="KW-1133">Transmembrane helix</keyword>
<keyword evidence="1" id="KW-0812">Transmembrane</keyword>
<geneLocation type="mitochondrion" evidence="2"/>
<evidence type="ECO:0000256" key="1">
    <source>
        <dbReference type="SAM" id="Phobius"/>
    </source>
</evidence>
<keyword evidence="2" id="KW-0496">Mitochondrion</keyword>
<reference evidence="2" key="1">
    <citation type="journal article" date="2022" name="Cladistics">
        <title>Diversification of the phytophagous lineages of true bugs (Insecta: Hemiptera: Heteroptera) shortly after that of the flowering plants.</title>
        <authorList>
            <person name="Ye F."/>
            <person name="Kment P."/>
            <person name="Redei D."/>
            <person name="Luo J.Y."/>
            <person name="Wang Y.H."/>
            <person name="Kuechler S.M."/>
            <person name="Zhang W.W."/>
            <person name="Chen P.P."/>
            <person name="Wu H.Y."/>
            <person name="Wu Y.Z."/>
            <person name="Sun X.Y."/>
            <person name="Ding L."/>
            <person name="Wang Y.R."/>
            <person name="Xie Q."/>
        </authorList>
    </citation>
    <scope>NUCLEOTIDE SEQUENCE</scope>
</reference>
<protein>
    <submittedName>
        <fullName evidence="2">ATPase subunit 8</fullName>
    </submittedName>
</protein>
<dbReference type="EMBL" id="MW619639">
    <property type="protein sequence ID" value="UPL65211.1"/>
    <property type="molecule type" value="Genomic_DNA"/>
</dbReference>
<accession>A0A8T9ZXI2</accession>
<dbReference type="AlphaFoldDB" id="A0A8T9ZXI2"/>
<sequence>MPQMSPMMWNMLFLYFNLLMLLMMICHYFIKFNYPGNNKIALFKPSYSWKW</sequence>
<keyword evidence="1" id="KW-0472">Membrane</keyword>
<name>A0A8T9ZXI2_9HEMI</name>
<organism evidence="2">
    <name type="scientific">Megaris sp</name>
    <dbReference type="NCBI Taxonomy" id="2931300"/>
    <lineage>
        <taxon>Eukaryota</taxon>
        <taxon>Metazoa</taxon>
        <taxon>Ecdysozoa</taxon>
        <taxon>Arthropoda</taxon>
        <taxon>Hexapoda</taxon>
        <taxon>Insecta</taxon>
        <taxon>Pterygota</taxon>
        <taxon>Neoptera</taxon>
        <taxon>Paraneoptera</taxon>
        <taxon>Hemiptera</taxon>
        <taxon>Heteroptera</taxon>
        <taxon>Panheteroptera</taxon>
        <taxon>Pentatomomorpha</taxon>
        <taxon>Pentatomoidea</taxon>
        <taxon>Megarididae</taxon>
        <taxon>Megaris</taxon>
    </lineage>
</organism>
<evidence type="ECO:0000313" key="2">
    <source>
        <dbReference type="EMBL" id="UPL65211.1"/>
    </source>
</evidence>
<proteinExistence type="predicted"/>
<feature type="transmembrane region" description="Helical" evidence="1">
    <location>
        <begin position="12"/>
        <end position="30"/>
    </location>
</feature>